<evidence type="ECO:0000256" key="11">
    <source>
        <dbReference type="ARBA" id="ARBA00023157"/>
    </source>
</evidence>
<organism evidence="23 24">
    <name type="scientific">Sinocyclocheilus anshuiensis</name>
    <dbReference type="NCBI Taxonomy" id="1608454"/>
    <lineage>
        <taxon>Eukaryota</taxon>
        <taxon>Metazoa</taxon>
        <taxon>Chordata</taxon>
        <taxon>Craniata</taxon>
        <taxon>Vertebrata</taxon>
        <taxon>Euteleostomi</taxon>
        <taxon>Actinopterygii</taxon>
        <taxon>Neopterygii</taxon>
        <taxon>Teleostei</taxon>
        <taxon>Ostariophysi</taxon>
        <taxon>Cypriniformes</taxon>
        <taxon>Cyprinidae</taxon>
        <taxon>Cyprininae</taxon>
        <taxon>Sinocyclocheilus</taxon>
    </lineage>
</organism>
<dbReference type="CDD" id="cd00063">
    <property type="entry name" value="FN3"/>
    <property type="match status" value="1"/>
</dbReference>
<dbReference type="SUPFAM" id="SSF48726">
    <property type="entry name" value="Immunoglobulin"/>
    <property type="match status" value="1"/>
</dbReference>
<evidence type="ECO:0000256" key="8">
    <source>
        <dbReference type="ARBA" id="ARBA00022912"/>
    </source>
</evidence>
<keyword evidence="24" id="KW-1185">Reference proteome</keyword>
<feature type="domain" description="Tyrosine specific protein phosphatases" evidence="19">
    <location>
        <begin position="1176"/>
        <end position="1253"/>
    </location>
</feature>
<evidence type="ECO:0000259" key="20">
    <source>
        <dbReference type="PROSITE" id="PS50060"/>
    </source>
</evidence>
<dbReference type="FunFam" id="2.60.40.10:FF:000152">
    <property type="entry name" value="receptor-type tyrosine-protein phosphatase T isoform X1"/>
    <property type="match status" value="1"/>
</dbReference>
<dbReference type="EC" id="3.1.3.48" evidence="3"/>
<evidence type="ECO:0000259" key="22">
    <source>
        <dbReference type="PROSITE" id="PS50853"/>
    </source>
</evidence>
<dbReference type="InterPro" id="IPR003599">
    <property type="entry name" value="Ig_sub"/>
</dbReference>
<feature type="domain" description="Fibronectin type-III" evidence="22">
    <location>
        <begin position="225"/>
        <end position="318"/>
    </location>
</feature>
<dbReference type="PANTHER" id="PTHR19134">
    <property type="entry name" value="RECEPTOR-TYPE TYROSINE-PROTEIN PHOSPHATASE"/>
    <property type="match status" value="1"/>
</dbReference>
<dbReference type="PROSITE" id="PS50853">
    <property type="entry name" value="FN3"/>
    <property type="match status" value="2"/>
</dbReference>
<comment type="subcellular location">
    <subcellularLocation>
        <location evidence="1">Membrane</location>
        <topology evidence="1">Single-pass type I membrane protein</topology>
    </subcellularLocation>
</comment>
<dbReference type="SMART" id="SM00194">
    <property type="entry name" value="PTPc"/>
    <property type="match status" value="2"/>
</dbReference>
<evidence type="ECO:0000256" key="7">
    <source>
        <dbReference type="ARBA" id="ARBA00022801"/>
    </source>
</evidence>
<dbReference type="FunFam" id="3.90.190.10:FF:000005">
    <property type="entry name" value="receptor-type tyrosine-protein phosphatase kappa isoform X1"/>
    <property type="match status" value="1"/>
</dbReference>
<evidence type="ECO:0000256" key="6">
    <source>
        <dbReference type="ARBA" id="ARBA00022737"/>
    </source>
</evidence>
<dbReference type="SUPFAM" id="SSF49265">
    <property type="entry name" value="Fibronectin type III"/>
    <property type="match status" value="1"/>
</dbReference>
<dbReference type="InterPro" id="IPR036179">
    <property type="entry name" value="Ig-like_dom_sf"/>
</dbReference>
<keyword evidence="9 17" id="KW-1133">Transmembrane helix</keyword>
<dbReference type="FunFam" id="2.60.120.200:FF:000006">
    <property type="entry name" value="receptor-type tyrosine-protein phosphatase T isoform X1"/>
    <property type="match status" value="1"/>
</dbReference>
<dbReference type="InterPro" id="IPR000242">
    <property type="entry name" value="PTP_cat"/>
</dbReference>
<keyword evidence="6" id="KW-0677">Repeat</keyword>
<evidence type="ECO:0000259" key="21">
    <source>
        <dbReference type="PROSITE" id="PS50835"/>
    </source>
</evidence>
<dbReference type="FunFam" id="2.60.40.10:FF:000025">
    <property type="entry name" value="receptor-type tyrosine-protein phosphatase U isoform X2"/>
    <property type="match status" value="1"/>
</dbReference>
<dbReference type="PANTHER" id="PTHR19134:SF208">
    <property type="entry name" value="RECEPTOR-TYPE TYROSINE-PROTEIN PHOSPHATASE T"/>
    <property type="match status" value="1"/>
</dbReference>
<keyword evidence="13" id="KW-0325">Glycoprotein</keyword>
<dbReference type="PROSITE" id="PS50060">
    <property type="entry name" value="MAM_2"/>
    <property type="match status" value="1"/>
</dbReference>
<dbReference type="Pfam" id="PF00102">
    <property type="entry name" value="Y_phosphatase"/>
    <property type="match status" value="2"/>
</dbReference>
<dbReference type="Pfam" id="PF00629">
    <property type="entry name" value="MAM"/>
    <property type="match status" value="1"/>
</dbReference>
<feature type="domain" description="Fibronectin type-III" evidence="22">
    <location>
        <begin position="319"/>
        <end position="425"/>
    </location>
</feature>
<evidence type="ECO:0000256" key="13">
    <source>
        <dbReference type="ARBA" id="ARBA00023180"/>
    </source>
</evidence>
<evidence type="ECO:0000256" key="9">
    <source>
        <dbReference type="ARBA" id="ARBA00022989"/>
    </source>
</evidence>
<evidence type="ECO:0000313" key="24">
    <source>
        <dbReference type="Proteomes" id="UP000472260"/>
    </source>
</evidence>
<evidence type="ECO:0000256" key="1">
    <source>
        <dbReference type="ARBA" id="ARBA00004479"/>
    </source>
</evidence>
<dbReference type="Pfam" id="PF00041">
    <property type="entry name" value="fn3"/>
    <property type="match status" value="1"/>
</dbReference>
<dbReference type="InterPro" id="IPR050348">
    <property type="entry name" value="Protein-Tyr_Phosphatase"/>
</dbReference>
<dbReference type="PRINTS" id="PR00700">
    <property type="entry name" value="PRTYPHPHTASE"/>
</dbReference>
<evidence type="ECO:0000259" key="18">
    <source>
        <dbReference type="PROSITE" id="PS50055"/>
    </source>
</evidence>
<comment type="similarity">
    <text evidence="2">Belongs to the protein-tyrosine phosphatase family. Receptor class 2B subfamily.</text>
</comment>
<feature type="domain" description="Tyrosine specific protein phosphatases" evidence="19">
    <location>
        <begin position="888"/>
        <end position="959"/>
    </location>
</feature>
<dbReference type="PRINTS" id="PR00020">
    <property type="entry name" value="MAMDOMAIN"/>
</dbReference>
<dbReference type="CDD" id="cd14634">
    <property type="entry name" value="R-PTPc-T-2"/>
    <property type="match status" value="1"/>
</dbReference>
<protein>
    <recommendedName>
        <fullName evidence="3">protein-tyrosine-phosphatase</fullName>
        <ecNumber evidence="3">3.1.3.48</ecNumber>
    </recommendedName>
</protein>
<keyword evidence="10 17" id="KW-0472">Membrane</keyword>
<dbReference type="InterPro" id="IPR003595">
    <property type="entry name" value="Tyr_Pase_cat"/>
</dbReference>
<dbReference type="SMART" id="SM00060">
    <property type="entry name" value="FN3"/>
    <property type="match status" value="2"/>
</dbReference>
<dbReference type="FunFam" id="2.60.40.10:FF:000009">
    <property type="entry name" value="receptor-type tyrosine-protein phosphatase U isoform X1"/>
    <property type="match status" value="1"/>
</dbReference>
<evidence type="ECO:0000313" key="23">
    <source>
        <dbReference type="Ensembl" id="ENSSANP00000100407.1"/>
    </source>
</evidence>
<dbReference type="InterPro" id="IPR029021">
    <property type="entry name" value="Prot-tyrosine_phosphatase-like"/>
</dbReference>
<keyword evidence="12" id="KW-0675">Receptor</keyword>
<dbReference type="CDD" id="cd14630">
    <property type="entry name" value="R-PTPc-T-1"/>
    <property type="match status" value="1"/>
</dbReference>
<gene>
    <name evidence="23" type="primary">ptprt</name>
</gene>
<comment type="catalytic activity">
    <reaction evidence="15">
        <text>O-phospho-L-tyrosyl-[protein] + H2O = L-tyrosyl-[protein] + phosphate</text>
        <dbReference type="Rhea" id="RHEA:10684"/>
        <dbReference type="Rhea" id="RHEA-COMP:10136"/>
        <dbReference type="Rhea" id="RHEA-COMP:20101"/>
        <dbReference type="ChEBI" id="CHEBI:15377"/>
        <dbReference type="ChEBI" id="CHEBI:43474"/>
        <dbReference type="ChEBI" id="CHEBI:46858"/>
        <dbReference type="ChEBI" id="CHEBI:61978"/>
        <dbReference type="EC" id="3.1.3.48"/>
    </reaction>
</comment>
<evidence type="ECO:0000256" key="4">
    <source>
        <dbReference type="ARBA" id="ARBA00022692"/>
    </source>
</evidence>
<dbReference type="AlphaFoldDB" id="A0A671STA2"/>
<keyword evidence="8" id="KW-0904">Protein phosphatase</keyword>
<dbReference type="InterPro" id="IPR000387">
    <property type="entry name" value="Tyr_Pase_dom"/>
</dbReference>
<dbReference type="InterPro" id="IPR003961">
    <property type="entry name" value="FN3_dom"/>
</dbReference>
<dbReference type="CDD" id="cd06263">
    <property type="entry name" value="MAM"/>
    <property type="match status" value="1"/>
</dbReference>
<dbReference type="PROSITE" id="PS00383">
    <property type="entry name" value="TYR_PHOSPHATASE_1"/>
    <property type="match status" value="2"/>
</dbReference>
<feature type="region of interest" description="Disordered" evidence="16">
    <location>
        <begin position="611"/>
        <end position="649"/>
    </location>
</feature>
<dbReference type="SUPFAM" id="SSF49899">
    <property type="entry name" value="Concanavalin A-like lectins/glucanases"/>
    <property type="match status" value="1"/>
</dbReference>
<evidence type="ECO:0000256" key="14">
    <source>
        <dbReference type="ARBA" id="ARBA00023319"/>
    </source>
</evidence>
<evidence type="ECO:0000256" key="5">
    <source>
        <dbReference type="ARBA" id="ARBA00022729"/>
    </source>
</evidence>
<dbReference type="GO" id="GO:0004725">
    <property type="term" value="F:protein tyrosine phosphatase activity"/>
    <property type="evidence" value="ECO:0007669"/>
    <property type="project" value="UniProtKB-EC"/>
</dbReference>
<dbReference type="InterPro" id="IPR016130">
    <property type="entry name" value="Tyr_Pase_AS"/>
</dbReference>
<dbReference type="Pfam" id="PF23144">
    <property type="entry name" value="Fn3_PTPRU"/>
    <property type="match status" value="1"/>
</dbReference>
<dbReference type="GO" id="GO:0016020">
    <property type="term" value="C:membrane"/>
    <property type="evidence" value="ECO:0007669"/>
    <property type="project" value="UniProtKB-SubCell"/>
</dbReference>
<keyword evidence="7" id="KW-0378">Hydrolase</keyword>
<dbReference type="FunFam" id="3.90.190.10:FF:000003">
    <property type="entry name" value="receptor-type tyrosine-protein phosphatase kappa isoform X1"/>
    <property type="match status" value="1"/>
</dbReference>
<feature type="transmembrane region" description="Helical" evidence="17">
    <location>
        <begin position="582"/>
        <end position="603"/>
    </location>
</feature>
<evidence type="ECO:0000256" key="2">
    <source>
        <dbReference type="ARBA" id="ARBA00006396"/>
    </source>
</evidence>
<reference evidence="23" key="1">
    <citation type="submission" date="2025-08" db="UniProtKB">
        <authorList>
            <consortium name="Ensembl"/>
        </authorList>
    </citation>
    <scope>IDENTIFICATION</scope>
</reference>
<proteinExistence type="inferred from homology"/>
<keyword evidence="11" id="KW-1015">Disulfide bond</keyword>
<dbReference type="SMART" id="SM00137">
    <property type="entry name" value="MAM"/>
    <property type="match status" value="1"/>
</dbReference>
<dbReference type="Proteomes" id="UP000472260">
    <property type="component" value="Unassembled WGS sequence"/>
</dbReference>
<dbReference type="SMART" id="SM00409">
    <property type="entry name" value="IG"/>
    <property type="match status" value="1"/>
</dbReference>
<dbReference type="SUPFAM" id="SSF52799">
    <property type="entry name" value="(Phosphotyrosine protein) phosphatases II"/>
    <property type="match status" value="2"/>
</dbReference>
<evidence type="ECO:0000256" key="3">
    <source>
        <dbReference type="ARBA" id="ARBA00013064"/>
    </source>
</evidence>
<dbReference type="InterPro" id="IPR013320">
    <property type="entry name" value="ConA-like_dom_sf"/>
</dbReference>
<evidence type="ECO:0000256" key="16">
    <source>
        <dbReference type="SAM" id="MobiDB-lite"/>
    </source>
</evidence>
<name>A0A671STA2_9TELE</name>
<dbReference type="Gene3D" id="2.60.40.10">
    <property type="entry name" value="Immunoglobulins"/>
    <property type="match status" value="3"/>
</dbReference>
<dbReference type="InterPro" id="IPR036116">
    <property type="entry name" value="FN3_sf"/>
</dbReference>
<dbReference type="Ensembl" id="ENSSANT00000106587.1">
    <property type="protein sequence ID" value="ENSSANP00000100407.1"/>
    <property type="gene ID" value="ENSSANG00000048824.1"/>
</dbReference>
<dbReference type="Gene3D" id="3.90.190.10">
    <property type="entry name" value="Protein tyrosine phosphatase superfamily"/>
    <property type="match status" value="2"/>
</dbReference>
<dbReference type="PROSITE" id="PS50835">
    <property type="entry name" value="IG_LIKE"/>
    <property type="match status" value="1"/>
</dbReference>
<sequence length="1266" mass="141710">HLDPKSSFMMVNASGRASGQKAHLLLPTLKENDTHCIDFHYSLSSRDGTSPGTLNVYIKVDGGPQGNPIWNASAPVTEGWVKAELAISTFWPNSYQVIFEAVSVQGHPGFIAVDEIHVLAHPCRKTPHFLRLQNVEVNVGQNATFQCIAGGKWSQHDKLWLQQWNGKDTSLMVTRVVNHRRFSATVSVTDTSQRSTSRYRCVIRSDGGSGVSNYAELSVKAPPTPIAPPELLAVGATYLWIKPNANSIIGDGPIMLKEVEYRTTTGNWAETHIVDAPTYKLWHLDPDVEYEIKVLLTRPGEGGTGPPGPPLITRTKCAVPGPIPMESIQTGPYEEKIFMQWKAPNETNGVITLYEITYKALGSLDPSADLTTQRGRVFKLQNETHHLFVGLYPGTTYYFTLKASTNKGFGPPVTTRIATKIAAPSMPEYETDAPLNETDTTITVLLKPAQSRGAPVSAYQVVVQEERKQKVRRATDVLECFSVPVSFRNASILNSPHYFAAELPPVSLAVVQPFTIGDNKTYNGYWNAPLSPAKSYNIYFQALSKANGETKINCVRLATKGASTQNSNDIEPEKQVDSTVKMAGVIAGILMFVIILLGVLLTFKRRKLAKKQKETASSSTQREMGPVGTADKSTGKVSTLHKDDPFSTSNQDLNGFYGSHSEMSQPSMTIQTYPYGGCESVEMSYQAGQFQPAIRVADLLQHITQMKCGQGYGFKEEYEGLAEGQTAPWETAKKDENRNKNRYGNIIAYDHTRVRLQLLEGDPHSDYINANYIDGYHRPRHYIATQGPMQETVRDFWRMIWQENSASIVMVTNLVEVGRVKCVRYWPDETEVYGDIKVTLIETEPLAEYVIRTFTVQKKGHHEIREIRQFHFTSWPDHGVPCYATGLLGFIRQVKFLNPPDAGPIVVHCSAGAGRTGCFIAVDIMLDMAESEGVVDIFNCIRELRSQRVNMVQTEEQYVFVHDAILEACLCGNTAIPVCEFRAIYYNISRLDPQTNSSQIKDEFQTLNIVTPRVRPEDCSVGLLPRNHDKNRSMDVLAVDRCLPFLISVDGESSNYINAALMDSHKQPAAFIVTQHPLPNTVADFWRLVFDYNCSTIVMLNEMDAAQLCMQYWPEKGSCCYGPIQVEFISADIDEDIINRIFRICNMARLQDGYRLVQHFQYIGWPAYRDTPLSKRSILQLVRRLAKWQEQYDGGDGRTVVHCLTGGGRSGTFCAICSICEMIQQQNIVDVFHTVKTLRNNKANMVETMEQYKFCYEVALESLNAF</sequence>
<dbReference type="InterPro" id="IPR013783">
    <property type="entry name" value="Ig-like_fold"/>
</dbReference>
<evidence type="ECO:0000259" key="19">
    <source>
        <dbReference type="PROSITE" id="PS50056"/>
    </source>
</evidence>
<evidence type="ECO:0000256" key="17">
    <source>
        <dbReference type="SAM" id="Phobius"/>
    </source>
</evidence>
<keyword evidence="14" id="KW-0393">Immunoglobulin domain</keyword>
<feature type="domain" description="Tyrosine-protein phosphatase" evidence="18">
    <location>
        <begin position="1000"/>
        <end position="1262"/>
    </location>
</feature>
<dbReference type="InterPro" id="IPR057598">
    <property type="entry name" value="Fn3_PTPRU"/>
</dbReference>
<dbReference type="Gene3D" id="2.60.120.200">
    <property type="match status" value="1"/>
</dbReference>
<accession>A0A671STA2</accession>
<feature type="domain" description="Ig-like" evidence="21">
    <location>
        <begin position="127"/>
        <end position="218"/>
    </location>
</feature>
<keyword evidence="5" id="KW-0732">Signal</keyword>
<dbReference type="InterPro" id="IPR000998">
    <property type="entry name" value="MAM_dom"/>
</dbReference>
<evidence type="ECO:0000256" key="10">
    <source>
        <dbReference type="ARBA" id="ARBA00023136"/>
    </source>
</evidence>
<feature type="domain" description="Tyrosine-protein phosphatase" evidence="18">
    <location>
        <begin position="714"/>
        <end position="968"/>
    </location>
</feature>
<reference evidence="23" key="2">
    <citation type="submission" date="2025-09" db="UniProtKB">
        <authorList>
            <consortium name="Ensembl"/>
        </authorList>
    </citation>
    <scope>IDENTIFICATION</scope>
</reference>
<dbReference type="SMART" id="SM00404">
    <property type="entry name" value="PTPc_motif"/>
    <property type="match status" value="2"/>
</dbReference>
<dbReference type="PROSITE" id="PS50055">
    <property type="entry name" value="TYR_PHOSPHATASE_PTP"/>
    <property type="match status" value="2"/>
</dbReference>
<evidence type="ECO:0000256" key="12">
    <source>
        <dbReference type="ARBA" id="ARBA00023170"/>
    </source>
</evidence>
<dbReference type="InterPro" id="IPR007110">
    <property type="entry name" value="Ig-like_dom"/>
</dbReference>
<dbReference type="PROSITE" id="PS50056">
    <property type="entry name" value="TYR_PHOSPHATASE_2"/>
    <property type="match status" value="2"/>
</dbReference>
<evidence type="ECO:0000256" key="15">
    <source>
        <dbReference type="ARBA" id="ARBA00051722"/>
    </source>
</evidence>
<feature type="domain" description="MAM" evidence="20">
    <location>
        <begin position="1"/>
        <end position="125"/>
    </location>
</feature>
<keyword evidence="4 17" id="KW-0812">Transmembrane</keyword>